<dbReference type="InterPro" id="IPR001251">
    <property type="entry name" value="CRAL-TRIO_dom"/>
</dbReference>
<reference evidence="2" key="1">
    <citation type="journal article" date="2020" name="J Insects Food Feed">
        <title>The yellow mealworm (Tenebrio molitor) genome: a resource for the emerging insects as food and feed industry.</title>
        <authorList>
            <person name="Eriksson T."/>
            <person name="Andere A."/>
            <person name="Kelstrup H."/>
            <person name="Emery V."/>
            <person name="Picard C."/>
        </authorList>
    </citation>
    <scope>NUCLEOTIDE SEQUENCE</scope>
    <source>
        <strain evidence="2">Stoneville</strain>
        <tissue evidence="2">Whole head</tissue>
    </source>
</reference>
<sequence length="310" mass="35935">MSKDEEMKFVLELEEPSQELLDWAKDNIGENSDTKSQMISELRDMIYCNWDPDVSTVEEMLQATLLVLELGGFEPSMQIKGVICVIDLQNISMRQALYLTPKVAQKIVEFGMTSHPTRVDVVHVINHSWTLEMLLTIFKPFLHGKIKKKIYFHRSTESLHEHINPKYLPEAYGGTQPHFDNSHWFEDLSKYETAIGAQNDYGEVSFREVHDLMVKMVRSWRTLGPPREFRGRTVQQTPVWVNPQSVRFFEPSVAKIANPPQRFGLRFSNSCSSCLFRLHHGHTSTCYTLNTPYTPLCKQTHRTKGRKNFL</sequence>
<evidence type="ECO:0000313" key="2">
    <source>
        <dbReference type="EMBL" id="KAH0813344.1"/>
    </source>
</evidence>
<comment type="caution">
    <text evidence="2">The sequence shown here is derived from an EMBL/GenBank/DDBJ whole genome shotgun (WGS) entry which is preliminary data.</text>
</comment>
<dbReference type="SUPFAM" id="SSF52087">
    <property type="entry name" value="CRAL/TRIO domain"/>
    <property type="match status" value="1"/>
</dbReference>
<dbReference type="PROSITE" id="PS50191">
    <property type="entry name" value="CRAL_TRIO"/>
    <property type="match status" value="1"/>
</dbReference>
<dbReference type="InterPro" id="IPR036865">
    <property type="entry name" value="CRAL-TRIO_dom_sf"/>
</dbReference>
<dbReference type="GO" id="GO:1902936">
    <property type="term" value="F:phosphatidylinositol bisphosphate binding"/>
    <property type="evidence" value="ECO:0007669"/>
    <property type="project" value="TreeGrafter"/>
</dbReference>
<dbReference type="SMART" id="SM00516">
    <property type="entry name" value="SEC14"/>
    <property type="match status" value="1"/>
</dbReference>
<dbReference type="Proteomes" id="UP000719412">
    <property type="component" value="Unassembled WGS sequence"/>
</dbReference>
<dbReference type="AlphaFoldDB" id="A0A8J6HEM1"/>
<feature type="domain" description="CRAL-TRIO" evidence="1">
    <location>
        <begin position="28"/>
        <end position="180"/>
    </location>
</feature>
<dbReference type="PRINTS" id="PR00180">
    <property type="entry name" value="CRETINALDHBP"/>
</dbReference>
<dbReference type="PANTHER" id="PTHR10174:SF234">
    <property type="entry name" value="SD01558P"/>
    <property type="match status" value="1"/>
</dbReference>
<protein>
    <recommendedName>
        <fullName evidence="1">CRAL-TRIO domain-containing protein</fullName>
    </recommendedName>
</protein>
<proteinExistence type="predicted"/>
<dbReference type="GO" id="GO:0016020">
    <property type="term" value="C:membrane"/>
    <property type="evidence" value="ECO:0007669"/>
    <property type="project" value="TreeGrafter"/>
</dbReference>
<gene>
    <name evidence="2" type="ORF">GEV33_009447</name>
</gene>
<accession>A0A8J6HEM1</accession>
<dbReference type="Gene3D" id="3.40.525.10">
    <property type="entry name" value="CRAL-TRIO lipid binding domain"/>
    <property type="match status" value="1"/>
</dbReference>
<evidence type="ECO:0000313" key="3">
    <source>
        <dbReference type="Proteomes" id="UP000719412"/>
    </source>
</evidence>
<keyword evidence="3" id="KW-1185">Reference proteome</keyword>
<reference evidence="2" key="2">
    <citation type="submission" date="2021-08" db="EMBL/GenBank/DDBJ databases">
        <authorList>
            <person name="Eriksson T."/>
        </authorList>
    </citation>
    <scope>NUCLEOTIDE SEQUENCE</scope>
    <source>
        <strain evidence="2">Stoneville</strain>
        <tissue evidence="2">Whole head</tissue>
    </source>
</reference>
<dbReference type="PANTHER" id="PTHR10174">
    <property type="entry name" value="ALPHA-TOCOPHEROL TRANSFER PROTEIN-RELATED"/>
    <property type="match status" value="1"/>
</dbReference>
<dbReference type="CDD" id="cd00170">
    <property type="entry name" value="SEC14"/>
    <property type="match status" value="1"/>
</dbReference>
<evidence type="ECO:0000259" key="1">
    <source>
        <dbReference type="PROSITE" id="PS50191"/>
    </source>
</evidence>
<organism evidence="2 3">
    <name type="scientific">Tenebrio molitor</name>
    <name type="common">Yellow mealworm beetle</name>
    <dbReference type="NCBI Taxonomy" id="7067"/>
    <lineage>
        <taxon>Eukaryota</taxon>
        <taxon>Metazoa</taxon>
        <taxon>Ecdysozoa</taxon>
        <taxon>Arthropoda</taxon>
        <taxon>Hexapoda</taxon>
        <taxon>Insecta</taxon>
        <taxon>Pterygota</taxon>
        <taxon>Neoptera</taxon>
        <taxon>Endopterygota</taxon>
        <taxon>Coleoptera</taxon>
        <taxon>Polyphaga</taxon>
        <taxon>Cucujiformia</taxon>
        <taxon>Tenebrionidae</taxon>
        <taxon>Tenebrio</taxon>
    </lineage>
</organism>
<name>A0A8J6HEM1_TENMO</name>
<dbReference type="EMBL" id="JABDTM020025377">
    <property type="protein sequence ID" value="KAH0813344.1"/>
    <property type="molecule type" value="Genomic_DNA"/>
</dbReference>
<dbReference type="Pfam" id="PF00650">
    <property type="entry name" value="CRAL_TRIO"/>
    <property type="match status" value="1"/>
</dbReference>